<name>A0A512M5K6_9BACT</name>
<protein>
    <submittedName>
        <fullName evidence="1">Uncharacterized protein</fullName>
    </submittedName>
</protein>
<reference evidence="1 2" key="1">
    <citation type="submission" date="2019-07" db="EMBL/GenBank/DDBJ databases">
        <title>Whole genome shotgun sequence of Brevifollis gellanilyticus NBRC 108608.</title>
        <authorList>
            <person name="Hosoyama A."/>
            <person name="Uohara A."/>
            <person name="Ohji S."/>
            <person name="Ichikawa N."/>
        </authorList>
    </citation>
    <scope>NUCLEOTIDE SEQUENCE [LARGE SCALE GENOMIC DNA]</scope>
    <source>
        <strain evidence="1 2">NBRC 108608</strain>
    </source>
</reference>
<keyword evidence="2" id="KW-1185">Reference proteome</keyword>
<accession>A0A512M5K6</accession>
<comment type="caution">
    <text evidence="1">The sequence shown here is derived from an EMBL/GenBank/DDBJ whole genome shotgun (WGS) entry which is preliminary data.</text>
</comment>
<sequence length="64" mass="7036">MSQAEDLAYRVLWDLFSEMTTLLARVRGCFGDFWLVGESGCNPIGMGLYVGGMKKGDLGGRPFD</sequence>
<gene>
    <name evidence="1" type="ORF">BGE01nite_13060</name>
</gene>
<evidence type="ECO:0000313" key="1">
    <source>
        <dbReference type="EMBL" id="GEP42015.1"/>
    </source>
</evidence>
<dbReference type="AlphaFoldDB" id="A0A512M5K6"/>
<organism evidence="1 2">
    <name type="scientific">Brevifollis gellanilyticus</name>
    <dbReference type="NCBI Taxonomy" id="748831"/>
    <lineage>
        <taxon>Bacteria</taxon>
        <taxon>Pseudomonadati</taxon>
        <taxon>Verrucomicrobiota</taxon>
        <taxon>Verrucomicrobiia</taxon>
        <taxon>Verrucomicrobiales</taxon>
        <taxon>Verrucomicrobiaceae</taxon>
    </lineage>
</organism>
<dbReference type="Proteomes" id="UP000321577">
    <property type="component" value="Unassembled WGS sequence"/>
</dbReference>
<proteinExistence type="predicted"/>
<evidence type="ECO:0000313" key="2">
    <source>
        <dbReference type="Proteomes" id="UP000321577"/>
    </source>
</evidence>
<dbReference type="EMBL" id="BKAG01000007">
    <property type="protein sequence ID" value="GEP42015.1"/>
    <property type="molecule type" value="Genomic_DNA"/>
</dbReference>